<reference evidence="2" key="1">
    <citation type="submission" date="2022-06" db="EMBL/GenBank/DDBJ databases">
        <title>Complete genome sequences of two strains of the flax pathogen Septoria linicola.</title>
        <authorList>
            <person name="Lapalu N."/>
            <person name="Simon A."/>
            <person name="Demenou B."/>
            <person name="Paumier D."/>
            <person name="Guillot M.-P."/>
            <person name="Gout L."/>
            <person name="Valade R."/>
        </authorList>
    </citation>
    <scope>NUCLEOTIDE SEQUENCE</scope>
    <source>
        <strain evidence="2">SE15195</strain>
    </source>
</reference>
<dbReference type="PANTHER" id="PTHR38795">
    <property type="entry name" value="DUF6604 DOMAIN-CONTAINING PROTEIN"/>
    <property type="match status" value="1"/>
</dbReference>
<feature type="domain" description="DUF6604" evidence="1">
    <location>
        <begin position="11"/>
        <end position="149"/>
    </location>
</feature>
<dbReference type="Proteomes" id="UP001056384">
    <property type="component" value="Chromosome 9"/>
</dbReference>
<name>A0A9Q9B592_9PEZI</name>
<dbReference type="Pfam" id="PF20253">
    <property type="entry name" value="DUF6604"/>
    <property type="match status" value="1"/>
</dbReference>
<dbReference type="PANTHER" id="PTHR38795:SF1">
    <property type="entry name" value="DUF6604 DOMAIN-CONTAINING PROTEIN"/>
    <property type="match status" value="1"/>
</dbReference>
<proteinExistence type="predicted"/>
<dbReference type="InterPro" id="IPR046539">
    <property type="entry name" value="DUF6604"/>
</dbReference>
<dbReference type="AlphaFoldDB" id="A0A9Q9B592"/>
<organism evidence="2 3">
    <name type="scientific">Septoria linicola</name>
    <dbReference type="NCBI Taxonomy" id="215465"/>
    <lineage>
        <taxon>Eukaryota</taxon>
        <taxon>Fungi</taxon>
        <taxon>Dikarya</taxon>
        <taxon>Ascomycota</taxon>
        <taxon>Pezizomycotina</taxon>
        <taxon>Dothideomycetes</taxon>
        <taxon>Dothideomycetidae</taxon>
        <taxon>Mycosphaerellales</taxon>
        <taxon>Mycosphaerellaceae</taxon>
        <taxon>Septoria</taxon>
    </lineage>
</organism>
<evidence type="ECO:0000313" key="2">
    <source>
        <dbReference type="EMBL" id="USW57396.1"/>
    </source>
</evidence>
<sequence length="152" mass="17416">MAFTPICARHRRFKLQQNKLERWMLETASKVLHRSSGNKHQVSAKLYGMDMIELAELIAKARPKVKVPQDTQTVIANVIYDRTVTADIFTKFEKAEPDACDGQLPERNRTHRAFIRVLTRVRDLLLSLLPAVAKNLGKQKQKDESSNIFDLS</sequence>
<accession>A0A9Q9B592</accession>
<protein>
    <recommendedName>
        <fullName evidence="1">DUF6604 domain-containing protein</fullName>
    </recommendedName>
</protein>
<dbReference type="EMBL" id="CP099426">
    <property type="protein sequence ID" value="USW57396.1"/>
    <property type="molecule type" value="Genomic_DNA"/>
</dbReference>
<evidence type="ECO:0000259" key="1">
    <source>
        <dbReference type="Pfam" id="PF20253"/>
    </source>
</evidence>
<evidence type="ECO:0000313" key="3">
    <source>
        <dbReference type="Proteomes" id="UP001056384"/>
    </source>
</evidence>
<gene>
    <name evidence="2" type="ORF">Slin15195_G107150</name>
</gene>
<keyword evidence="3" id="KW-1185">Reference proteome</keyword>